<evidence type="ECO:0000256" key="3">
    <source>
        <dbReference type="ARBA" id="ARBA00022730"/>
    </source>
</evidence>
<protein>
    <recommendedName>
        <fullName evidence="7 8">Small ribosomal subunit protein bS20</fullName>
    </recommendedName>
</protein>
<dbReference type="GO" id="GO:0003735">
    <property type="term" value="F:structural constituent of ribosome"/>
    <property type="evidence" value="ECO:0007669"/>
    <property type="project" value="InterPro"/>
</dbReference>
<keyword evidence="3 8" id="KW-0699">rRNA-binding</keyword>
<dbReference type="GO" id="GO:0015935">
    <property type="term" value="C:small ribosomal subunit"/>
    <property type="evidence" value="ECO:0007669"/>
    <property type="project" value="TreeGrafter"/>
</dbReference>
<evidence type="ECO:0000256" key="4">
    <source>
        <dbReference type="ARBA" id="ARBA00022884"/>
    </source>
</evidence>
<organism evidence="9 10">
    <name type="scientific">Aedoeadaptatus coxii</name>
    <dbReference type="NCBI Taxonomy" id="755172"/>
    <lineage>
        <taxon>Bacteria</taxon>
        <taxon>Bacillati</taxon>
        <taxon>Bacillota</taxon>
        <taxon>Tissierellia</taxon>
        <taxon>Tissierellales</taxon>
        <taxon>Peptoniphilaceae</taxon>
        <taxon>Aedoeadaptatus</taxon>
    </lineage>
</organism>
<evidence type="ECO:0000256" key="6">
    <source>
        <dbReference type="ARBA" id="ARBA00023274"/>
    </source>
</evidence>
<gene>
    <name evidence="8" type="primary">rpsT</name>
    <name evidence="9" type="ORF">HMPREF1863_00732</name>
</gene>
<dbReference type="PANTHER" id="PTHR33398:SF1">
    <property type="entry name" value="SMALL RIBOSOMAL SUBUNIT PROTEIN BS20C"/>
    <property type="match status" value="1"/>
</dbReference>
<dbReference type="OrthoDB" id="9808392at2"/>
<comment type="similarity">
    <text evidence="2 8">Belongs to the bacterial ribosomal protein bS20 family.</text>
</comment>
<dbReference type="STRING" id="755172.HMPREF1863_00732"/>
<evidence type="ECO:0000313" key="9">
    <source>
        <dbReference type="EMBL" id="KXB67006.1"/>
    </source>
</evidence>
<dbReference type="GO" id="GO:0070181">
    <property type="term" value="F:small ribosomal subunit rRNA binding"/>
    <property type="evidence" value="ECO:0007669"/>
    <property type="project" value="TreeGrafter"/>
</dbReference>
<evidence type="ECO:0000256" key="8">
    <source>
        <dbReference type="HAMAP-Rule" id="MF_00500"/>
    </source>
</evidence>
<dbReference type="SUPFAM" id="SSF46992">
    <property type="entry name" value="Ribosomal protein S20"/>
    <property type="match status" value="1"/>
</dbReference>
<evidence type="ECO:0000256" key="5">
    <source>
        <dbReference type="ARBA" id="ARBA00022980"/>
    </source>
</evidence>
<evidence type="ECO:0000256" key="7">
    <source>
        <dbReference type="ARBA" id="ARBA00035136"/>
    </source>
</evidence>
<dbReference type="NCBIfam" id="TIGR00029">
    <property type="entry name" value="S20"/>
    <property type="match status" value="1"/>
</dbReference>
<dbReference type="Gene3D" id="1.20.58.110">
    <property type="entry name" value="Ribosomal protein S20"/>
    <property type="match status" value="1"/>
</dbReference>
<proteinExistence type="inferred from homology"/>
<name>A0A134AH03_9FIRM</name>
<dbReference type="InterPro" id="IPR036510">
    <property type="entry name" value="Ribosomal_bS20_sf"/>
</dbReference>
<dbReference type="HAMAP" id="MF_00500">
    <property type="entry name" value="Ribosomal_bS20"/>
    <property type="match status" value="1"/>
</dbReference>
<dbReference type="GO" id="GO:0006412">
    <property type="term" value="P:translation"/>
    <property type="evidence" value="ECO:0007669"/>
    <property type="project" value="UniProtKB-UniRule"/>
</dbReference>
<keyword evidence="5 8" id="KW-0689">Ribosomal protein</keyword>
<dbReference type="EMBL" id="LSDG01000023">
    <property type="protein sequence ID" value="KXB67006.1"/>
    <property type="molecule type" value="Genomic_DNA"/>
</dbReference>
<keyword evidence="6 8" id="KW-0687">Ribonucleoprotein</keyword>
<evidence type="ECO:0000313" key="10">
    <source>
        <dbReference type="Proteomes" id="UP000070442"/>
    </source>
</evidence>
<evidence type="ECO:0000256" key="2">
    <source>
        <dbReference type="ARBA" id="ARBA00007634"/>
    </source>
</evidence>
<dbReference type="GO" id="GO:0005829">
    <property type="term" value="C:cytosol"/>
    <property type="evidence" value="ECO:0007669"/>
    <property type="project" value="TreeGrafter"/>
</dbReference>
<dbReference type="InterPro" id="IPR002583">
    <property type="entry name" value="Ribosomal_bS20"/>
</dbReference>
<comment type="function">
    <text evidence="1 8">Binds directly to 16S ribosomal RNA.</text>
</comment>
<dbReference type="PATRIC" id="fig|755172.3.peg.702"/>
<reference evidence="10" key="1">
    <citation type="submission" date="2016-01" db="EMBL/GenBank/DDBJ databases">
        <authorList>
            <person name="Mitreva M."/>
            <person name="Pepin K.H."/>
            <person name="Mihindukulasuriya K.A."/>
            <person name="Fulton R."/>
            <person name="Fronick C."/>
            <person name="O'Laughlin M."/>
            <person name="Miner T."/>
            <person name="Herter B."/>
            <person name="Rosa B.A."/>
            <person name="Cordes M."/>
            <person name="Tomlinson C."/>
            <person name="Wollam A."/>
            <person name="Palsikar V.B."/>
            <person name="Mardis E.R."/>
            <person name="Wilson R.K."/>
        </authorList>
    </citation>
    <scope>NUCLEOTIDE SEQUENCE [LARGE SCALE GENOMIC DNA]</scope>
    <source>
        <strain evidence="10">DNF00729</strain>
    </source>
</reference>
<keyword evidence="10" id="KW-1185">Reference proteome</keyword>
<dbReference type="Pfam" id="PF01649">
    <property type="entry name" value="Ribosomal_S20p"/>
    <property type="match status" value="1"/>
</dbReference>
<dbReference type="FunFam" id="1.20.58.110:FF:000001">
    <property type="entry name" value="30S ribosomal protein S20"/>
    <property type="match status" value="1"/>
</dbReference>
<comment type="caution">
    <text evidence="9">The sequence shown here is derived from an EMBL/GenBank/DDBJ whole genome shotgun (WGS) entry which is preliminary data.</text>
</comment>
<dbReference type="PANTHER" id="PTHR33398">
    <property type="entry name" value="30S RIBOSOMAL PROTEIN S20"/>
    <property type="match status" value="1"/>
</dbReference>
<keyword evidence="4 8" id="KW-0694">RNA-binding</keyword>
<evidence type="ECO:0000256" key="1">
    <source>
        <dbReference type="ARBA" id="ARBA00003134"/>
    </source>
</evidence>
<sequence>MANIKSAIKRIGTTKKETLRNKSVKTNVKTTIRKFETALDKGNLDEARELLQVVDKTLKNAASKNVIHKNAASRRLSRLTKKLNKVK</sequence>
<accession>A0A134AH03</accession>
<dbReference type="AlphaFoldDB" id="A0A134AH03"/>
<dbReference type="RefSeq" id="WP_068367355.1">
    <property type="nucleotide sequence ID" value="NZ_CAIJCT010000010.1"/>
</dbReference>
<dbReference type="Proteomes" id="UP000070442">
    <property type="component" value="Unassembled WGS sequence"/>
</dbReference>